<sequence>MNDVWSSFFAQIKQVVGEKHYAEAINAIKNSINPQYTANLILTKGFTHDKKKSLFLSNMLLNKLQSSDLITLRISWANRLNFFPKPPIGNSSEIKSIRSFLSIRGNPYSPFDLFKLGNADSSFVNSDSILNYLWQIGWHRGLNTQKIFAEISNPQTTGELTEARCESYRFLVYPLGLPRYSGQTEKDSSIFNNDWINYVLDNEEEEDSSHANEVHQVTQGMENAEDKNNQLDVEIARNKNVYRLLMFGGPKALFASQVAAQELDEIYGGKGDFILTAMENEAVAKKMYPVLLKRLRDRAIKLYIRKFYEPVKWSNQLEREIPIQRTIYKKERTTQWIKSEFDTLEAKEIEYPMDKVYCLEKFIQLLSQPNTNLIECKTLIAKLSSLEKINIKLTYYKALFIYSGALLLHELFTANIIDPLSSSSVKKAIEIGISDPEKHGYNRILTNLAEALKKPKVKKGRFYPIDTFLHENSGLLFDIDYDKINQIAASGALLARVMSDLGKESGSEPSFIYCQVGNGSISLSLTSMLPFEFDLSQYNIYKTTSK</sequence>
<organism evidence="2 3">
    <name type="scientific">Tritrichomonas musculus</name>
    <dbReference type="NCBI Taxonomy" id="1915356"/>
    <lineage>
        <taxon>Eukaryota</taxon>
        <taxon>Metamonada</taxon>
        <taxon>Parabasalia</taxon>
        <taxon>Tritrichomonadida</taxon>
        <taxon>Tritrichomonadidae</taxon>
        <taxon>Tritrichomonas</taxon>
    </lineage>
</organism>
<reference evidence="2 3" key="1">
    <citation type="submission" date="2024-04" db="EMBL/GenBank/DDBJ databases">
        <title>Tritrichomonas musculus Genome.</title>
        <authorList>
            <person name="Alves-Ferreira E."/>
            <person name="Grigg M."/>
            <person name="Lorenzi H."/>
            <person name="Galac M."/>
        </authorList>
    </citation>
    <scope>NUCLEOTIDE SEQUENCE [LARGE SCALE GENOMIC DNA]</scope>
    <source>
        <strain evidence="2 3">EAF2021</strain>
    </source>
</reference>
<dbReference type="Proteomes" id="UP001470230">
    <property type="component" value="Unassembled WGS sequence"/>
</dbReference>
<name>A0ABR2K036_9EUKA</name>
<evidence type="ECO:0000313" key="2">
    <source>
        <dbReference type="EMBL" id="KAK8884248.1"/>
    </source>
</evidence>
<accession>A0ABR2K036</accession>
<keyword evidence="3" id="KW-1185">Reference proteome</keyword>
<gene>
    <name evidence="2" type="ORF">M9Y10_043356</name>
</gene>
<proteinExistence type="predicted"/>
<keyword evidence="1" id="KW-0175">Coiled coil</keyword>
<evidence type="ECO:0000313" key="3">
    <source>
        <dbReference type="Proteomes" id="UP001470230"/>
    </source>
</evidence>
<evidence type="ECO:0000256" key="1">
    <source>
        <dbReference type="SAM" id="Coils"/>
    </source>
</evidence>
<feature type="coiled-coil region" evidence="1">
    <location>
        <begin position="214"/>
        <end position="241"/>
    </location>
</feature>
<protein>
    <submittedName>
        <fullName evidence="2">Uncharacterized protein</fullName>
    </submittedName>
</protein>
<comment type="caution">
    <text evidence="2">The sequence shown here is derived from an EMBL/GenBank/DDBJ whole genome shotgun (WGS) entry which is preliminary data.</text>
</comment>
<dbReference type="EMBL" id="JAPFFF010000008">
    <property type="protein sequence ID" value="KAK8884248.1"/>
    <property type="molecule type" value="Genomic_DNA"/>
</dbReference>